<dbReference type="Proteomes" id="UP000295023">
    <property type="component" value="Unassembled WGS sequence"/>
</dbReference>
<evidence type="ECO:0000313" key="2">
    <source>
        <dbReference type="EMBL" id="TCZ55799.1"/>
    </source>
</evidence>
<organism evidence="2 3">
    <name type="scientific">Roseicella aquatilis</name>
    <dbReference type="NCBI Taxonomy" id="2527868"/>
    <lineage>
        <taxon>Bacteria</taxon>
        <taxon>Pseudomonadati</taxon>
        <taxon>Pseudomonadota</taxon>
        <taxon>Alphaproteobacteria</taxon>
        <taxon>Acetobacterales</taxon>
        <taxon>Roseomonadaceae</taxon>
        <taxon>Roseicella</taxon>
    </lineage>
</organism>
<feature type="region of interest" description="Disordered" evidence="1">
    <location>
        <begin position="126"/>
        <end position="148"/>
    </location>
</feature>
<evidence type="ECO:0000313" key="3">
    <source>
        <dbReference type="Proteomes" id="UP000295023"/>
    </source>
</evidence>
<reference evidence="2 3" key="1">
    <citation type="submission" date="2019-03" db="EMBL/GenBank/DDBJ databases">
        <title>Paracraurococcus aquatilis NE82 genome sequence.</title>
        <authorList>
            <person name="Zhao Y."/>
            <person name="Du Z."/>
        </authorList>
    </citation>
    <scope>NUCLEOTIDE SEQUENCE [LARGE SCALE GENOMIC DNA]</scope>
    <source>
        <strain evidence="2 3">NE82</strain>
    </source>
</reference>
<gene>
    <name evidence="2" type="ORF">EXY23_20945</name>
</gene>
<protein>
    <submittedName>
        <fullName evidence="2">Uncharacterized protein</fullName>
    </submittedName>
</protein>
<dbReference type="RefSeq" id="WP_132294197.1">
    <property type="nucleotide sequence ID" value="NZ_SKBM01000025.1"/>
</dbReference>
<comment type="caution">
    <text evidence="2">The sequence shown here is derived from an EMBL/GenBank/DDBJ whole genome shotgun (WGS) entry which is preliminary data.</text>
</comment>
<dbReference type="EMBL" id="SKBM01000025">
    <property type="protein sequence ID" value="TCZ55799.1"/>
    <property type="molecule type" value="Genomic_DNA"/>
</dbReference>
<sequence length="148" mass="16536">MFQPAPESHAARLVRPHLAPADPVAALPDRRQAFDFRARPLMALDCRFEGGERKAFKYPDLLSCEFDGGRRITLYFEMATVIIEGRNLVTGYDHLVECKVASVQERHCSEFELEDCGSFVERIRVGDPQPRGPAEHPAGRPEGQAITG</sequence>
<accession>A0A4R4D706</accession>
<proteinExistence type="predicted"/>
<evidence type="ECO:0000256" key="1">
    <source>
        <dbReference type="SAM" id="MobiDB-lite"/>
    </source>
</evidence>
<keyword evidence="3" id="KW-1185">Reference proteome</keyword>
<name>A0A4R4D706_9PROT</name>
<dbReference type="AlphaFoldDB" id="A0A4R4D706"/>